<reference evidence="8" key="1">
    <citation type="submission" date="2022-07" db="EMBL/GenBank/DDBJ databases">
        <title>Genome Sequence of Leucocoprinus birnbaumii.</title>
        <authorList>
            <person name="Buettner E."/>
        </authorList>
    </citation>
    <scope>NUCLEOTIDE SEQUENCE</scope>
    <source>
        <strain evidence="8">VT141</strain>
    </source>
</reference>
<feature type="region of interest" description="Disordered" evidence="7">
    <location>
        <begin position="168"/>
        <end position="218"/>
    </location>
</feature>
<comment type="caution">
    <text evidence="8">The sequence shown here is derived from an EMBL/GenBank/DDBJ whole genome shotgun (WGS) entry which is preliminary data.</text>
</comment>
<dbReference type="GO" id="GO:0003677">
    <property type="term" value="F:DNA binding"/>
    <property type="evidence" value="ECO:0007669"/>
    <property type="project" value="UniProtKB-KW"/>
</dbReference>
<dbReference type="PANTHER" id="PTHR28605">
    <property type="entry name" value="CTF8, CHROMOSOME TRANSMISSION FIDELITY FACTOR 8 HOMOLOG (S. CEREVISIAE)"/>
    <property type="match status" value="1"/>
</dbReference>
<evidence type="ECO:0000256" key="3">
    <source>
        <dbReference type="ARBA" id="ARBA00023125"/>
    </source>
</evidence>
<dbReference type="Proteomes" id="UP001213000">
    <property type="component" value="Unassembled WGS sequence"/>
</dbReference>
<evidence type="ECO:0000256" key="4">
    <source>
        <dbReference type="ARBA" id="ARBA00023242"/>
    </source>
</evidence>
<accession>A0AAD5YS63</accession>
<evidence type="ECO:0000313" key="9">
    <source>
        <dbReference type="Proteomes" id="UP001213000"/>
    </source>
</evidence>
<evidence type="ECO:0000256" key="7">
    <source>
        <dbReference type="SAM" id="MobiDB-lite"/>
    </source>
</evidence>
<evidence type="ECO:0000256" key="6">
    <source>
        <dbReference type="ARBA" id="ARBA00038447"/>
    </source>
</evidence>
<keyword evidence="3" id="KW-0238">DNA-binding</keyword>
<evidence type="ECO:0000313" key="8">
    <source>
        <dbReference type="EMBL" id="KAJ3569307.1"/>
    </source>
</evidence>
<proteinExistence type="inferred from homology"/>
<comment type="similarity">
    <text evidence="6">Belongs to the CTF8 family.</text>
</comment>
<organism evidence="8 9">
    <name type="scientific">Leucocoprinus birnbaumii</name>
    <dbReference type="NCBI Taxonomy" id="56174"/>
    <lineage>
        <taxon>Eukaryota</taxon>
        <taxon>Fungi</taxon>
        <taxon>Dikarya</taxon>
        <taxon>Basidiomycota</taxon>
        <taxon>Agaricomycotina</taxon>
        <taxon>Agaricomycetes</taxon>
        <taxon>Agaricomycetidae</taxon>
        <taxon>Agaricales</taxon>
        <taxon>Agaricineae</taxon>
        <taxon>Agaricaceae</taxon>
        <taxon>Leucocoprinus</taxon>
    </lineage>
</organism>
<dbReference type="GO" id="GO:0007064">
    <property type="term" value="P:mitotic sister chromatid cohesion"/>
    <property type="evidence" value="ECO:0007669"/>
    <property type="project" value="InterPro"/>
</dbReference>
<evidence type="ECO:0000256" key="2">
    <source>
        <dbReference type="ARBA" id="ARBA00022705"/>
    </source>
</evidence>
<protein>
    <recommendedName>
        <fullName evidence="10">Chromosome transmission fidelity protein 8</fullName>
    </recommendedName>
</protein>
<dbReference type="GO" id="GO:0006260">
    <property type="term" value="P:DNA replication"/>
    <property type="evidence" value="ECO:0007669"/>
    <property type="project" value="UniProtKB-KW"/>
</dbReference>
<sequence>MLIPITFNPKPSSSSTSTAPKLPSALAKISNDEVVLIELQGALEVEVAQPTDKNGKFVGKLTIDESGSVSDSVVRVASNIRSTCKWACGRSQRIFNLFLGSLAVIGPFLPELLLTKIMSLSFSYNNWTHTTLQGKPTLLIGHHLLEGKIAALTKPLAILTRSTTDVNLSATNTSETPGPSDSRSRGEDRDDSNSMDVDEDGADGRERSGSTPNRTAQWQAVGIVKKKIVFAKRPMPIVGRPS</sequence>
<dbReference type="InterPro" id="IPR018607">
    <property type="entry name" value="Ctf8"/>
</dbReference>
<dbReference type="EMBL" id="JANIEX010000296">
    <property type="protein sequence ID" value="KAJ3569307.1"/>
    <property type="molecule type" value="Genomic_DNA"/>
</dbReference>
<dbReference type="GO" id="GO:0031390">
    <property type="term" value="C:Ctf18 RFC-like complex"/>
    <property type="evidence" value="ECO:0007669"/>
    <property type="project" value="InterPro"/>
</dbReference>
<name>A0AAD5YS63_9AGAR</name>
<keyword evidence="5" id="KW-0131">Cell cycle</keyword>
<dbReference type="PANTHER" id="PTHR28605:SF1">
    <property type="entry name" value="CHROMOSOME TRANSMISSION FIDELITY FACTOR 8"/>
    <property type="match status" value="1"/>
</dbReference>
<feature type="compositionally biased region" description="Polar residues" evidence="7">
    <location>
        <begin position="209"/>
        <end position="218"/>
    </location>
</feature>
<evidence type="ECO:0008006" key="10">
    <source>
        <dbReference type="Google" id="ProtNLM"/>
    </source>
</evidence>
<keyword evidence="2" id="KW-0235">DNA replication</keyword>
<feature type="compositionally biased region" description="Polar residues" evidence="7">
    <location>
        <begin position="168"/>
        <end position="179"/>
    </location>
</feature>
<dbReference type="AlphaFoldDB" id="A0AAD5YS63"/>
<feature type="compositionally biased region" description="Basic and acidic residues" evidence="7">
    <location>
        <begin position="182"/>
        <end position="192"/>
    </location>
</feature>
<comment type="subcellular location">
    <subcellularLocation>
        <location evidence="1">Nucleus</location>
    </subcellularLocation>
</comment>
<evidence type="ECO:0000256" key="1">
    <source>
        <dbReference type="ARBA" id="ARBA00004123"/>
    </source>
</evidence>
<evidence type="ECO:0000256" key="5">
    <source>
        <dbReference type="ARBA" id="ARBA00023306"/>
    </source>
</evidence>
<keyword evidence="9" id="KW-1185">Reference proteome</keyword>
<dbReference type="Pfam" id="PF09696">
    <property type="entry name" value="Ctf8"/>
    <property type="match status" value="1"/>
</dbReference>
<gene>
    <name evidence="8" type="ORF">NP233_g5148</name>
</gene>
<keyword evidence="4" id="KW-0539">Nucleus</keyword>